<reference evidence="7 8" key="1">
    <citation type="journal article" date="2015" name="Genome Announc.">
        <title>Expanding the biotechnology potential of lactobacilli through comparative genomics of 213 strains and associated genera.</title>
        <authorList>
            <person name="Sun Z."/>
            <person name="Harris H.M."/>
            <person name="McCann A."/>
            <person name="Guo C."/>
            <person name="Argimon S."/>
            <person name="Zhang W."/>
            <person name="Yang X."/>
            <person name="Jeffery I.B."/>
            <person name="Cooney J.C."/>
            <person name="Kagawa T.F."/>
            <person name="Liu W."/>
            <person name="Song Y."/>
            <person name="Salvetti E."/>
            <person name="Wrobel A."/>
            <person name="Rasinkangas P."/>
            <person name="Parkhill J."/>
            <person name="Rea M.C."/>
            <person name="O'Sullivan O."/>
            <person name="Ritari J."/>
            <person name="Douillard F.P."/>
            <person name="Paul Ross R."/>
            <person name="Yang R."/>
            <person name="Briner A.E."/>
            <person name="Felis G.E."/>
            <person name="de Vos W.M."/>
            <person name="Barrangou R."/>
            <person name="Klaenhammer T.R."/>
            <person name="Caufield P.W."/>
            <person name="Cui Y."/>
            <person name="Zhang H."/>
            <person name="O'Toole P.W."/>
        </authorList>
    </citation>
    <scope>NUCLEOTIDE SEQUENCE [LARGE SCALE GENOMIC DNA]</scope>
    <source>
        <strain evidence="7 8">DSM 24716</strain>
    </source>
</reference>
<feature type="transmembrane region" description="Helical" evidence="6">
    <location>
        <begin position="164"/>
        <end position="186"/>
    </location>
</feature>
<feature type="transmembrane region" description="Helical" evidence="6">
    <location>
        <begin position="413"/>
        <end position="430"/>
    </location>
</feature>
<dbReference type="RefSeq" id="WP_057879966.1">
    <property type="nucleotide sequence ID" value="NZ_JQCF01000003.1"/>
</dbReference>
<feature type="transmembrane region" description="Helical" evidence="6">
    <location>
        <begin position="380"/>
        <end position="401"/>
    </location>
</feature>
<dbReference type="PANTHER" id="PTHR30250">
    <property type="entry name" value="PST FAMILY PREDICTED COLANIC ACID TRANSPORTER"/>
    <property type="match status" value="1"/>
</dbReference>
<organism evidence="7 8">
    <name type="scientific">Companilactobacillus kimchiensis</name>
    <dbReference type="NCBI Taxonomy" id="993692"/>
    <lineage>
        <taxon>Bacteria</taxon>
        <taxon>Bacillati</taxon>
        <taxon>Bacillota</taxon>
        <taxon>Bacilli</taxon>
        <taxon>Lactobacillales</taxon>
        <taxon>Lactobacillaceae</taxon>
        <taxon>Companilactobacillus</taxon>
    </lineage>
</organism>
<accession>A0A0R2LEJ2</accession>
<feature type="transmembrane region" description="Helical" evidence="6">
    <location>
        <begin position="325"/>
        <end position="343"/>
    </location>
</feature>
<feature type="transmembrane region" description="Helical" evidence="6">
    <location>
        <begin position="436"/>
        <end position="459"/>
    </location>
</feature>
<dbReference type="EMBL" id="JQCF01000003">
    <property type="protein sequence ID" value="KRO00389.1"/>
    <property type="molecule type" value="Genomic_DNA"/>
</dbReference>
<keyword evidence="2" id="KW-1003">Cell membrane</keyword>
<evidence type="ECO:0000256" key="2">
    <source>
        <dbReference type="ARBA" id="ARBA00022475"/>
    </source>
</evidence>
<keyword evidence="4 6" id="KW-1133">Transmembrane helix</keyword>
<dbReference type="InterPro" id="IPR050833">
    <property type="entry name" value="Poly_Biosynth_Transport"/>
</dbReference>
<name>A0A0R2LEJ2_9LACO</name>
<dbReference type="Proteomes" id="UP000051006">
    <property type="component" value="Unassembled WGS sequence"/>
</dbReference>
<feature type="transmembrane region" description="Helical" evidence="6">
    <location>
        <begin position="110"/>
        <end position="133"/>
    </location>
</feature>
<evidence type="ECO:0000256" key="3">
    <source>
        <dbReference type="ARBA" id="ARBA00022692"/>
    </source>
</evidence>
<evidence type="ECO:0000313" key="7">
    <source>
        <dbReference type="EMBL" id="KRO00389.1"/>
    </source>
</evidence>
<evidence type="ECO:0000256" key="5">
    <source>
        <dbReference type="ARBA" id="ARBA00023136"/>
    </source>
</evidence>
<protein>
    <submittedName>
        <fullName evidence="7">PST family polysaccharide transporter</fullName>
    </submittedName>
</protein>
<dbReference type="PATRIC" id="fig|993692.3.peg.1513"/>
<dbReference type="AlphaFoldDB" id="A0A0R2LEJ2"/>
<dbReference type="GO" id="GO:0005886">
    <property type="term" value="C:plasma membrane"/>
    <property type="evidence" value="ECO:0007669"/>
    <property type="project" value="UniProtKB-SubCell"/>
</dbReference>
<feature type="transmembrane region" description="Helical" evidence="6">
    <location>
        <begin position="288"/>
        <end position="305"/>
    </location>
</feature>
<dbReference type="STRING" id="993692.IV57_GL001493"/>
<dbReference type="Pfam" id="PF01943">
    <property type="entry name" value="Polysacc_synt"/>
    <property type="match status" value="1"/>
</dbReference>
<feature type="transmembrane region" description="Helical" evidence="6">
    <location>
        <begin position="41"/>
        <end position="62"/>
    </location>
</feature>
<comment type="subcellular location">
    <subcellularLocation>
        <location evidence="1">Cell membrane</location>
        <topology evidence="1">Multi-pass membrane protein</topology>
    </subcellularLocation>
</comment>
<dbReference type="OrthoDB" id="9815702at2"/>
<keyword evidence="5 6" id="KW-0472">Membrane</keyword>
<proteinExistence type="predicted"/>
<keyword evidence="8" id="KW-1185">Reference proteome</keyword>
<keyword evidence="3 6" id="KW-0812">Transmembrane</keyword>
<feature type="transmembrane region" description="Helical" evidence="6">
    <location>
        <begin position="355"/>
        <end position="374"/>
    </location>
</feature>
<feature type="transmembrane region" description="Helical" evidence="6">
    <location>
        <begin position="83"/>
        <end position="104"/>
    </location>
</feature>
<feature type="transmembrane region" description="Helical" evidence="6">
    <location>
        <begin position="249"/>
        <end position="268"/>
    </location>
</feature>
<gene>
    <name evidence="7" type="ORF">IV57_GL001493</name>
</gene>
<dbReference type="PANTHER" id="PTHR30250:SF11">
    <property type="entry name" value="O-ANTIGEN TRANSPORTER-RELATED"/>
    <property type="match status" value="1"/>
</dbReference>
<comment type="caution">
    <text evidence="7">The sequence shown here is derived from an EMBL/GenBank/DDBJ whole genome shotgun (WGS) entry which is preliminary data.</text>
</comment>
<dbReference type="InterPro" id="IPR002797">
    <property type="entry name" value="Polysacc_synth"/>
</dbReference>
<evidence type="ECO:0000256" key="6">
    <source>
        <dbReference type="SAM" id="Phobius"/>
    </source>
</evidence>
<feature type="transmembrane region" description="Helical" evidence="6">
    <location>
        <begin position="140"/>
        <end position="158"/>
    </location>
</feature>
<evidence type="ECO:0000313" key="8">
    <source>
        <dbReference type="Proteomes" id="UP000051006"/>
    </source>
</evidence>
<feature type="transmembrane region" description="Helical" evidence="6">
    <location>
        <begin position="12"/>
        <end position="29"/>
    </location>
</feature>
<evidence type="ECO:0000256" key="4">
    <source>
        <dbReference type="ARBA" id="ARBA00022989"/>
    </source>
</evidence>
<sequence>MKIIKNYLYNSSYQLFLIILPIITLPYLSRILGPTYMGINSYTYSIINYFILIAVLGTTTYGQREIAYLKNDWFKISHLFWEIEILNVITTVISYAILSIVIISSGKYQIFLWAYSISVIANVFDVSWLFMGLENFSALALRNFFVKIISVIMIFTFVKNENDLFIYILINSLSILVSNLLLWPYVKKWKIFIGIKDFKRLHPFSHLKGTVALFIPQISITLYTVLDKVLLGYMGDIKGASYFDNSDKIVRLTFTLLTSASTVLMPMIATEISKRNLKKMNGVLKKSLSFSLCISIALFAGIIGVSDKFVPLFLGSQFDEVKIILKLQAFILIPMSIANVVGNQYLIPSRKSKQLNVSIISGSILNVIVSIPLISMDGAFGASISAMLSESVVTITQLWQVRKSLTFKGINSDIAKYLIAAIIMFLFLYFEQMFIPGWISIIIGVLLGSVIYFSILIILKATIVDFAYRILINKLKS</sequence>
<feature type="transmembrane region" description="Helical" evidence="6">
    <location>
        <begin position="207"/>
        <end position="226"/>
    </location>
</feature>
<evidence type="ECO:0000256" key="1">
    <source>
        <dbReference type="ARBA" id="ARBA00004651"/>
    </source>
</evidence>